<reference evidence="1 2" key="1">
    <citation type="submission" date="2018-07" db="EMBL/GenBank/DDBJ databases">
        <title>Genomic Encyclopedia of Type Strains, Phase IV (KMG-IV): sequencing the most valuable type-strain genomes for metagenomic binning, comparative biology and taxonomic classification.</title>
        <authorList>
            <person name="Goeker M."/>
        </authorList>
    </citation>
    <scope>NUCLEOTIDE SEQUENCE [LARGE SCALE GENOMIC DNA]</scope>
    <source>
        <strain evidence="1 2">DSM 4134</strain>
    </source>
</reference>
<sequence length="82" mass="9624">MEAILFLICAAIFVVFWIAVYTKLSDILRELKIRNVYLRNEWRVSGKDLDMPSLSEGDLFTSYKLGIISHQAYKAERKRRRG</sequence>
<dbReference type="EMBL" id="QREG01000004">
    <property type="protein sequence ID" value="REE01094.1"/>
    <property type="molecule type" value="Genomic_DNA"/>
</dbReference>
<protein>
    <submittedName>
        <fullName evidence="1">Uncharacterized protein</fullName>
    </submittedName>
</protein>
<dbReference type="RefSeq" id="WP_115867183.1">
    <property type="nucleotide sequence ID" value="NZ_QREG01000004.1"/>
</dbReference>
<keyword evidence="2" id="KW-1185">Reference proteome</keyword>
<accession>A0A3D9L6J7</accession>
<proteinExistence type="predicted"/>
<organism evidence="1 2">
    <name type="scientific">Marinoscillum furvescens DSM 4134</name>
    <dbReference type="NCBI Taxonomy" id="1122208"/>
    <lineage>
        <taxon>Bacteria</taxon>
        <taxon>Pseudomonadati</taxon>
        <taxon>Bacteroidota</taxon>
        <taxon>Cytophagia</taxon>
        <taxon>Cytophagales</taxon>
        <taxon>Reichenbachiellaceae</taxon>
        <taxon>Marinoscillum</taxon>
    </lineage>
</organism>
<comment type="caution">
    <text evidence="1">The sequence shown here is derived from an EMBL/GenBank/DDBJ whole genome shotgun (WGS) entry which is preliminary data.</text>
</comment>
<dbReference type="Proteomes" id="UP000256779">
    <property type="component" value="Unassembled WGS sequence"/>
</dbReference>
<evidence type="ECO:0000313" key="2">
    <source>
        <dbReference type="Proteomes" id="UP000256779"/>
    </source>
</evidence>
<dbReference type="AlphaFoldDB" id="A0A3D9L6J7"/>
<evidence type="ECO:0000313" key="1">
    <source>
        <dbReference type="EMBL" id="REE01094.1"/>
    </source>
</evidence>
<gene>
    <name evidence="1" type="ORF">C7460_104114</name>
</gene>
<name>A0A3D9L6J7_MARFU</name>